<evidence type="ECO:0000313" key="3">
    <source>
        <dbReference type="Proteomes" id="UP001352852"/>
    </source>
</evidence>
<reference evidence="2 3" key="1">
    <citation type="submission" date="2021-06" db="EMBL/GenBank/DDBJ databases">
        <authorList>
            <person name="Palmer J.M."/>
        </authorList>
    </citation>
    <scope>NUCLEOTIDE SEQUENCE [LARGE SCALE GENOMIC DNA]</scope>
    <source>
        <strain evidence="2 3">CL_MEX2019</strain>
        <tissue evidence="2">Muscle</tissue>
    </source>
</reference>
<evidence type="ECO:0008006" key="4">
    <source>
        <dbReference type="Google" id="ProtNLM"/>
    </source>
</evidence>
<keyword evidence="1" id="KW-1133">Transmembrane helix</keyword>
<dbReference type="Proteomes" id="UP001352852">
    <property type="component" value="Unassembled WGS sequence"/>
</dbReference>
<accession>A0ABU7D8G5</accession>
<name>A0ABU7D8G5_9TELE</name>
<keyword evidence="1" id="KW-0472">Membrane</keyword>
<keyword evidence="1" id="KW-0812">Transmembrane</keyword>
<evidence type="ECO:0000256" key="1">
    <source>
        <dbReference type="SAM" id="Phobius"/>
    </source>
</evidence>
<gene>
    <name evidence="2" type="ORF">CHARACLAT_005061</name>
</gene>
<protein>
    <recommendedName>
        <fullName evidence="4">Transmembrane protein</fullName>
    </recommendedName>
</protein>
<organism evidence="2 3">
    <name type="scientific">Characodon lateralis</name>
    <dbReference type="NCBI Taxonomy" id="208331"/>
    <lineage>
        <taxon>Eukaryota</taxon>
        <taxon>Metazoa</taxon>
        <taxon>Chordata</taxon>
        <taxon>Craniata</taxon>
        <taxon>Vertebrata</taxon>
        <taxon>Euteleostomi</taxon>
        <taxon>Actinopterygii</taxon>
        <taxon>Neopterygii</taxon>
        <taxon>Teleostei</taxon>
        <taxon>Neoteleostei</taxon>
        <taxon>Acanthomorphata</taxon>
        <taxon>Ovalentaria</taxon>
        <taxon>Atherinomorphae</taxon>
        <taxon>Cyprinodontiformes</taxon>
        <taxon>Goodeidae</taxon>
        <taxon>Characodon</taxon>
    </lineage>
</organism>
<sequence length="141" mass="16065">MTEFMRKFHYYQFKIFLLSDVILRPVVYMFLSSVLPSFLPPSLASILACLFLSSSCPPHSSSLLFFSLSPPCAAFRCRRMFQSPSLCFSDPNKFINTNFSEPLVFILQTVPNESPQRPNAARSPLLPCDLHRRLSLLSHDS</sequence>
<feature type="transmembrane region" description="Helical" evidence="1">
    <location>
        <begin position="21"/>
        <end position="39"/>
    </location>
</feature>
<comment type="caution">
    <text evidence="2">The sequence shown here is derived from an EMBL/GenBank/DDBJ whole genome shotgun (WGS) entry which is preliminary data.</text>
</comment>
<proteinExistence type="predicted"/>
<evidence type="ECO:0000313" key="2">
    <source>
        <dbReference type="EMBL" id="MED6269968.1"/>
    </source>
</evidence>
<dbReference type="EMBL" id="JAHUTJ010016637">
    <property type="protein sequence ID" value="MED6269968.1"/>
    <property type="molecule type" value="Genomic_DNA"/>
</dbReference>
<keyword evidence="3" id="KW-1185">Reference proteome</keyword>